<dbReference type="Pfam" id="PF12867">
    <property type="entry name" value="DinB_2"/>
    <property type="match status" value="1"/>
</dbReference>
<sequence>MTVSFGAGLRGSVKVLVHPEKDSLEAIATLLRSSRSVRTWKEAKSSRVAGLSVLGPSMRSMTRYVDEDLHGAEFRECDLTGARLIGVVMQDAVIDGLVTNLVVNGVEVTEYVEAELDRRHPVRVLIRSEDPADLREASRQLHAGWAATIERIRRTPGIGRRSVNDEWSAVQTMRHLVFVHDSWFRRCCLGSTELFTPMGIGTTVEPYRGAHGLDLSLDPALDEIVSVRDAQAAELEAWLDEVTAVQLAARAPVPDDDVWPPYARGRSVRQCLGTVLNETFEHHGFCVRDLDLIEAQDAE</sequence>
<evidence type="ECO:0000313" key="2">
    <source>
        <dbReference type="EMBL" id="TCO12861.1"/>
    </source>
</evidence>
<accession>A0A4R2GRY6</accession>
<comment type="caution">
    <text evidence="2">The sequence shown here is derived from an EMBL/GenBank/DDBJ whole genome shotgun (WGS) entry which is preliminary data.</text>
</comment>
<proteinExistence type="predicted"/>
<protein>
    <submittedName>
        <fullName evidence="2">DinB family protein</fullName>
    </submittedName>
</protein>
<dbReference type="InterPro" id="IPR034660">
    <property type="entry name" value="DinB/YfiT-like"/>
</dbReference>
<feature type="domain" description="DinB-like" evidence="1">
    <location>
        <begin position="140"/>
        <end position="285"/>
    </location>
</feature>
<reference evidence="2 3" key="1">
    <citation type="journal article" date="2015" name="Stand. Genomic Sci.">
        <title>Genomic Encyclopedia of Bacterial and Archaeal Type Strains, Phase III: the genomes of soil and plant-associated and newly described type strains.</title>
        <authorList>
            <person name="Whitman W.B."/>
            <person name="Woyke T."/>
            <person name="Klenk H.P."/>
            <person name="Zhou Y."/>
            <person name="Lilburn T.G."/>
            <person name="Beck B.J."/>
            <person name="De Vos P."/>
            <person name="Vandamme P."/>
            <person name="Eisen J.A."/>
            <person name="Garrity G."/>
            <person name="Hugenholtz P."/>
            <person name="Kyrpides N.C."/>
        </authorList>
    </citation>
    <scope>NUCLEOTIDE SEQUENCE [LARGE SCALE GENOMIC DNA]</scope>
    <source>
        <strain evidence="2 3">VKM Ac-2572</strain>
    </source>
</reference>
<gene>
    <name evidence="2" type="ORF">EV652_12832</name>
</gene>
<dbReference type="Gene3D" id="1.20.120.450">
    <property type="entry name" value="dinb family like domain"/>
    <property type="match status" value="1"/>
</dbReference>
<organism evidence="2 3">
    <name type="scientific">Kribbella steppae</name>
    <dbReference type="NCBI Taxonomy" id="2512223"/>
    <lineage>
        <taxon>Bacteria</taxon>
        <taxon>Bacillati</taxon>
        <taxon>Actinomycetota</taxon>
        <taxon>Actinomycetes</taxon>
        <taxon>Propionibacteriales</taxon>
        <taxon>Kribbellaceae</taxon>
        <taxon>Kribbella</taxon>
    </lineage>
</organism>
<dbReference type="AlphaFoldDB" id="A0A4R2GRY6"/>
<dbReference type="InterPro" id="IPR024775">
    <property type="entry name" value="DinB-like"/>
</dbReference>
<name>A0A4R2GRY6_9ACTN</name>
<dbReference type="EMBL" id="SLWN01000028">
    <property type="protein sequence ID" value="TCO12861.1"/>
    <property type="molecule type" value="Genomic_DNA"/>
</dbReference>
<dbReference type="Proteomes" id="UP000294508">
    <property type="component" value="Unassembled WGS sequence"/>
</dbReference>
<keyword evidence="3" id="KW-1185">Reference proteome</keyword>
<dbReference type="SUPFAM" id="SSF109854">
    <property type="entry name" value="DinB/YfiT-like putative metalloenzymes"/>
    <property type="match status" value="1"/>
</dbReference>
<evidence type="ECO:0000259" key="1">
    <source>
        <dbReference type="Pfam" id="PF12867"/>
    </source>
</evidence>
<evidence type="ECO:0000313" key="3">
    <source>
        <dbReference type="Proteomes" id="UP000294508"/>
    </source>
</evidence>